<dbReference type="Proteomes" id="UP001386955">
    <property type="component" value="Unassembled WGS sequence"/>
</dbReference>
<keyword evidence="15" id="KW-1185">Reference proteome</keyword>
<keyword evidence="7 10" id="KW-0539">Nucleus</keyword>
<dbReference type="InterPro" id="IPR005202">
    <property type="entry name" value="TF_GRAS"/>
</dbReference>
<evidence type="ECO:0000256" key="10">
    <source>
        <dbReference type="RuleBase" id="RU367159"/>
    </source>
</evidence>
<feature type="region of interest" description="Leucine repeat II (LRII)" evidence="9">
    <location>
        <begin position="308"/>
        <end position="340"/>
    </location>
</feature>
<keyword evidence="4 10" id="KW-0939">Gibberellin signaling pathway</keyword>
<dbReference type="Gene3D" id="1.10.10.1290">
    <property type="entry name" value="Transcriptional regulator DELLA, N-terminal domain"/>
    <property type="match status" value="1"/>
</dbReference>
<dbReference type="PROSITE" id="PS51257">
    <property type="entry name" value="PROKAR_LIPOPROTEIN"/>
    <property type="match status" value="1"/>
</dbReference>
<feature type="compositionally biased region" description="Low complexity" evidence="12">
    <location>
        <begin position="13"/>
        <end position="24"/>
    </location>
</feature>
<dbReference type="GO" id="GO:0009740">
    <property type="term" value="P:gibberellic acid mediated signaling pathway"/>
    <property type="evidence" value="ECO:0007669"/>
    <property type="project" value="UniProtKB-UniRule"/>
</dbReference>
<feature type="region of interest" description="VHIID" evidence="9">
    <location>
        <begin position="229"/>
        <end position="294"/>
    </location>
</feature>
<comment type="caution">
    <text evidence="9">Lacks conserved residue(s) required for the propagation of feature annotation.</text>
</comment>
<protein>
    <recommendedName>
        <fullName evidence="10">DELLA protein</fullName>
    </recommendedName>
</protein>
<dbReference type="InterPro" id="IPR021914">
    <property type="entry name" value="TF_DELLA_N"/>
</dbReference>
<comment type="domain">
    <text evidence="10">The DELLA motif is required for its GA-induced degradation.</text>
</comment>
<dbReference type="GO" id="GO:0009610">
    <property type="term" value="P:response to symbiotic fungus"/>
    <property type="evidence" value="ECO:0007669"/>
    <property type="project" value="UniProtKB-ARBA"/>
</dbReference>
<dbReference type="GO" id="GO:0016036">
    <property type="term" value="P:cellular response to phosphate starvation"/>
    <property type="evidence" value="ECO:0007669"/>
    <property type="project" value="UniProtKB-ARBA"/>
</dbReference>
<evidence type="ECO:0000256" key="9">
    <source>
        <dbReference type="PROSITE-ProRule" id="PRU01191"/>
    </source>
</evidence>
<comment type="similarity">
    <text evidence="2 10">Belongs to the GRAS family. DELLA subfamily.</text>
</comment>
<evidence type="ECO:0000256" key="12">
    <source>
        <dbReference type="SAM" id="MobiDB-lite"/>
    </source>
</evidence>
<dbReference type="PROSITE" id="PS50985">
    <property type="entry name" value="GRAS"/>
    <property type="match status" value="1"/>
</dbReference>
<feature type="short sequence motif" description="VHIID" evidence="9">
    <location>
        <begin position="260"/>
        <end position="264"/>
    </location>
</feature>
<comment type="caution">
    <text evidence="14">The sequence shown here is derived from an EMBL/GenBank/DDBJ whole genome shotgun (WGS) entry which is preliminary data.</text>
</comment>
<dbReference type="GO" id="GO:0045944">
    <property type="term" value="P:positive regulation of transcription by RNA polymerase II"/>
    <property type="evidence" value="ECO:0007669"/>
    <property type="project" value="UniProtKB-ARBA"/>
</dbReference>
<dbReference type="PANTHER" id="PTHR31636">
    <property type="entry name" value="OSJNBA0084A10.13 PROTEIN-RELATED"/>
    <property type="match status" value="1"/>
</dbReference>
<evidence type="ECO:0000256" key="4">
    <source>
        <dbReference type="ARBA" id="ARBA00022941"/>
    </source>
</evidence>
<dbReference type="SMART" id="SM01129">
    <property type="entry name" value="DELLA"/>
    <property type="match status" value="1"/>
</dbReference>
<dbReference type="EMBL" id="JAYMYS010000003">
    <property type="protein sequence ID" value="KAK7399926.1"/>
    <property type="molecule type" value="Genomic_DNA"/>
</dbReference>
<keyword evidence="6 10" id="KW-0804">Transcription</keyword>
<evidence type="ECO:0000256" key="3">
    <source>
        <dbReference type="ARBA" id="ARBA00022843"/>
    </source>
</evidence>
<keyword evidence="11" id="KW-0175">Coiled coil</keyword>
<dbReference type="Pfam" id="PF03514">
    <property type="entry name" value="GRAS"/>
    <property type="match status" value="1"/>
</dbReference>
<comment type="function">
    <text evidence="10">Transcriptional regulator that acts as a repressor of the gibberellin (GA) signaling pathway. Probably acts by participating in large multiprotein complexes that repress transcription of GA-inducible genes.</text>
</comment>
<evidence type="ECO:0000259" key="13">
    <source>
        <dbReference type="Pfam" id="PF12041"/>
    </source>
</evidence>
<dbReference type="FunFam" id="1.10.10.1290:FF:000001">
    <property type="entry name" value="DELLA protein GAI"/>
    <property type="match status" value="1"/>
</dbReference>
<evidence type="ECO:0000256" key="1">
    <source>
        <dbReference type="ARBA" id="ARBA00004123"/>
    </source>
</evidence>
<evidence type="ECO:0000256" key="8">
    <source>
        <dbReference type="ARBA" id="ARBA00065432"/>
    </source>
</evidence>
<accession>A0AAN9XN53</accession>
<feature type="coiled-coil region" evidence="11">
    <location>
        <begin position="49"/>
        <end position="76"/>
    </location>
</feature>
<organism evidence="14 15">
    <name type="scientific">Psophocarpus tetragonolobus</name>
    <name type="common">Winged bean</name>
    <name type="synonym">Dolichos tetragonolobus</name>
    <dbReference type="NCBI Taxonomy" id="3891"/>
    <lineage>
        <taxon>Eukaryota</taxon>
        <taxon>Viridiplantae</taxon>
        <taxon>Streptophyta</taxon>
        <taxon>Embryophyta</taxon>
        <taxon>Tracheophyta</taxon>
        <taxon>Spermatophyta</taxon>
        <taxon>Magnoliopsida</taxon>
        <taxon>eudicotyledons</taxon>
        <taxon>Gunneridae</taxon>
        <taxon>Pentapetalae</taxon>
        <taxon>rosids</taxon>
        <taxon>fabids</taxon>
        <taxon>Fabales</taxon>
        <taxon>Fabaceae</taxon>
        <taxon>Papilionoideae</taxon>
        <taxon>50 kb inversion clade</taxon>
        <taxon>NPAAA clade</taxon>
        <taxon>indigoferoid/millettioid clade</taxon>
        <taxon>Phaseoleae</taxon>
        <taxon>Psophocarpus</taxon>
    </lineage>
</organism>
<dbReference type="GO" id="GO:0036377">
    <property type="term" value="P:arbuscular mycorrhizal association"/>
    <property type="evidence" value="ECO:0007669"/>
    <property type="project" value="UniProtKB-ARBA"/>
</dbReference>
<proteinExistence type="inferred from homology"/>
<evidence type="ECO:0000256" key="6">
    <source>
        <dbReference type="ARBA" id="ARBA00023163"/>
    </source>
</evidence>
<feature type="region of interest" description="Disordered" evidence="12">
    <location>
        <begin position="1"/>
        <end position="25"/>
    </location>
</feature>
<keyword evidence="3" id="KW-0832">Ubl conjugation</keyword>
<comment type="subcellular location">
    <subcellularLocation>
        <location evidence="1 10">Nucleus</location>
    </subcellularLocation>
</comment>
<gene>
    <name evidence="14" type="ORF">VNO78_11123</name>
</gene>
<reference evidence="14 15" key="1">
    <citation type="submission" date="2024-01" db="EMBL/GenBank/DDBJ databases">
        <title>The genomes of 5 underutilized Papilionoideae crops provide insights into root nodulation and disease resistanc.</title>
        <authorList>
            <person name="Jiang F."/>
        </authorList>
    </citation>
    <scope>NUCLEOTIDE SEQUENCE [LARGE SCALE GENOMIC DNA]</scope>
    <source>
        <strain evidence="14">DUOXIRENSHENG_FW03</strain>
        <tissue evidence="14">Leaves</tissue>
    </source>
</reference>
<evidence type="ECO:0000256" key="5">
    <source>
        <dbReference type="ARBA" id="ARBA00023015"/>
    </source>
</evidence>
<dbReference type="GO" id="GO:0005634">
    <property type="term" value="C:nucleus"/>
    <property type="evidence" value="ECO:0007669"/>
    <property type="project" value="UniProtKB-SubCell"/>
</dbReference>
<evidence type="ECO:0000313" key="14">
    <source>
        <dbReference type="EMBL" id="KAK7399926.1"/>
    </source>
</evidence>
<keyword evidence="5 10" id="KW-0805">Transcription regulation</keyword>
<sequence>MKREREQVGSNGGSSSCGYSSGKSNIWEEEGGMDELLAVVGYKVRSSDMAEVAQKLERLEEAMGNVQDGISELSNEAVHYNPSDISNWLETMLSNFEPLASEEQEKECGSAEYDLKAIPGKAIYGGGGSTETGARASPKRLKSEESTRAVMVVDSQENGIRLVHSLMACAEAVEKNNLGVAEALVKQIGFLAASQVGAMQKVATCFAEALARRIYRVFPLQHSLPDSLQIHFYETCPYLKFAHFTANQAILEAFQGKTRVHVIDFGINQGMQWPALMQALALRPGGPPAFRLTGIGPPAPDNSDHLQEVGWKLAQLAEMIHVQFEYRGFVANSLADLDASMLDLREDESVAVNSVFEFHKLLARPAAIDKVLSVVRQIRPEILTVVEQEASHNGLSFLDRFTESLHYYSTLFDSLEGSPVNPQDKALSEVYLGRQICNVVACEGIDRVERHETLNQWRNRFSSTGFSPVHLGSNAFKQASMLLALFAGGDGYRVEENNGSLMLGWHTRPLIATSAWQLAVVDH</sequence>
<name>A0AAN9XN53_PSOTE</name>
<feature type="region of interest" description="SAW" evidence="9">
    <location>
        <begin position="441"/>
        <end position="517"/>
    </location>
</feature>
<evidence type="ECO:0000256" key="2">
    <source>
        <dbReference type="ARBA" id="ARBA00010273"/>
    </source>
</evidence>
<feature type="domain" description="Transcriptional factor DELLA N-terminal" evidence="13">
    <location>
        <begin position="34"/>
        <end position="99"/>
    </location>
</feature>
<evidence type="ECO:0000256" key="11">
    <source>
        <dbReference type="SAM" id="Coils"/>
    </source>
</evidence>
<comment type="subunit">
    <text evidence="8">May be a homodimer.</text>
</comment>
<dbReference type="AlphaFoldDB" id="A0AAN9XN53"/>
<evidence type="ECO:0000256" key="7">
    <source>
        <dbReference type="ARBA" id="ARBA00023242"/>
    </source>
</evidence>
<evidence type="ECO:0000313" key="15">
    <source>
        <dbReference type="Proteomes" id="UP001386955"/>
    </source>
</evidence>
<dbReference type="Pfam" id="PF12041">
    <property type="entry name" value="DELLA"/>
    <property type="match status" value="1"/>
</dbReference>
<dbReference type="InterPro" id="IPR038088">
    <property type="entry name" value="DELLA_N_sf"/>
</dbReference>